<accession>A0A5N6ULA9</accession>
<keyword evidence="2" id="KW-1185">Reference proteome</keyword>
<evidence type="ECO:0008006" key="3">
    <source>
        <dbReference type="Google" id="ProtNLM"/>
    </source>
</evidence>
<sequence length="87" mass="9989">MSSITSQSFASGHNKNYYPEEEQLLIHFKQSGLSWIQVEDIYNRTVSRDRQRTASALENKWRQLCRDGIVSQAVIWDLSLDTTALGV</sequence>
<evidence type="ECO:0000313" key="2">
    <source>
        <dbReference type="Proteomes" id="UP000326950"/>
    </source>
</evidence>
<dbReference type="AlphaFoldDB" id="A0A5N6ULA9"/>
<dbReference type="EMBL" id="ML738678">
    <property type="protein sequence ID" value="KAE8159250.1"/>
    <property type="molecule type" value="Genomic_DNA"/>
</dbReference>
<proteinExistence type="predicted"/>
<reference evidence="1 2" key="1">
    <citation type="submission" date="2019-04" db="EMBL/GenBank/DDBJ databases">
        <title>Friends and foes A comparative genomics study of 23 Aspergillus species from section Flavi.</title>
        <authorList>
            <consortium name="DOE Joint Genome Institute"/>
            <person name="Kjaerbolling I."/>
            <person name="Vesth T."/>
            <person name="Frisvad J.C."/>
            <person name="Nybo J.L."/>
            <person name="Theobald S."/>
            <person name="Kildgaard S."/>
            <person name="Isbrandt T."/>
            <person name="Kuo A."/>
            <person name="Sato A."/>
            <person name="Lyhne E.K."/>
            <person name="Kogle M.E."/>
            <person name="Wiebenga A."/>
            <person name="Kun R.S."/>
            <person name="Lubbers R.J."/>
            <person name="Makela M.R."/>
            <person name="Barry K."/>
            <person name="Chovatia M."/>
            <person name="Clum A."/>
            <person name="Daum C."/>
            <person name="Haridas S."/>
            <person name="He G."/>
            <person name="LaButti K."/>
            <person name="Lipzen A."/>
            <person name="Mondo S."/>
            <person name="Riley R."/>
            <person name="Salamov A."/>
            <person name="Simmons B.A."/>
            <person name="Magnuson J.K."/>
            <person name="Henrissat B."/>
            <person name="Mortensen U.H."/>
            <person name="Larsen T.O."/>
            <person name="Devries R.P."/>
            <person name="Grigoriev I.V."/>
            <person name="Machida M."/>
            <person name="Baker S.E."/>
            <person name="Andersen M.R."/>
        </authorList>
    </citation>
    <scope>NUCLEOTIDE SEQUENCE [LARGE SCALE GENOMIC DNA]</scope>
    <source>
        <strain evidence="1 2">CBS 117626</strain>
    </source>
</reference>
<gene>
    <name evidence="1" type="ORF">BDV40DRAFT_273761</name>
</gene>
<protein>
    <recommendedName>
        <fullName evidence="3">Myb-like domain-containing protein</fullName>
    </recommendedName>
</protein>
<name>A0A5N6ULA9_ASPTM</name>
<dbReference type="Proteomes" id="UP000326950">
    <property type="component" value="Unassembled WGS sequence"/>
</dbReference>
<organism evidence="1 2">
    <name type="scientific">Aspergillus tamarii</name>
    <dbReference type="NCBI Taxonomy" id="41984"/>
    <lineage>
        <taxon>Eukaryota</taxon>
        <taxon>Fungi</taxon>
        <taxon>Dikarya</taxon>
        <taxon>Ascomycota</taxon>
        <taxon>Pezizomycotina</taxon>
        <taxon>Eurotiomycetes</taxon>
        <taxon>Eurotiomycetidae</taxon>
        <taxon>Eurotiales</taxon>
        <taxon>Aspergillaceae</taxon>
        <taxon>Aspergillus</taxon>
        <taxon>Aspergillus subgen. Circumdati</taxon>
    </lineage>
</organism>
<dbReference type="OrthoDB" id="4357951at2759"/>
<evidence type="ECO:0000313" key="1">
    <source>
        <dbReference type="EMBL" id="KAE8159250.1"/>
    </source>
</evidence>